<protein>
    <recommendedName>
        <fullName evidence="2">Vps41 beta-propeller domain-containing protein</fullName>
    </recommendedName>
</protein>
<comment type="caution">
    <text evidence="3">The sequence shown here is derived from an EMBL/GenBank/DDBJ whole genome shotgun (WGS) entry which is preliminary data.</text>
</comment>
<dbReference type="GO" id="GO:0016236">
    <property type="term" value="P:macroautophagy"/>
    <property type="evidence" value="ECO:0007669"/>
    <property type="project" value="TreeGrafter"/>
</dbReference>
<keyword evidence="4" id="KW-1185">Reference proteome</keyword>
<dbReference type="InterPro" id="IPR045111">
    <property type="entry name" value="Vps41/Vps8"/>
</dbReference>
<dbReference type="InterPro" id="IPR057780">
    <property type="entry name" value="Beta-prop_Vps41"/>
</dbReference>
<dbReference type="EMBL" id="LVLJ01001367">
    <property type="protein sequence ID" value="OAE30085.1"/>
    <property type="molecule type" value="Genomic_DNA"/>
</dbReference>
<reference evidence="3" key="1">
    <citation type="submission" date="2016-03" db="EMBL/GenBank/DDBJ databases">
        <title>Mechanisms controlling the formation of the plant cell surface in tip-growing cells are functionally conserved among land plants.</title>
        <authorList>
            <person name="Honkanen S."/>
            <person name="Jones V.A."/>
            <person name="Morieri G."/>
            <person name="Champion C."/>
            <person name="Hetherington A.J."/>
            <person name="Kelly S."/>
            <person name="Saint-Marcoux D."/>
            <person name="Proust H."/>
            <person name="Prescott H."/>
            <person name="Dolan L."/>
        </authorList>
    </citation>
    <scope>NUCLEOTIDE SEQUENCE [LARGE SCALE GENOMIC DNA]</scope>
    <source>
        <tissue evidence="3">Whole gametophyte</tissue>
    </source>
</reference>
<feature type="region of interest" description="Disordered" evidence="1">
    <location>
        <begin position="1"/>
        <end position="27"/>
    </location>
</feature>
<proteinExistence type="predicted"/>
<dbReference type="Gene3D" id="2.130.10.10">
    <property type="entry name" value="YVTN repeat-like/Quinoprotein amine dehydrogenase"/>
    <property type="match status" value="1"/>
</dbReference>
<sequence>MTNVGDEELDDEEDPEEEEEEDASNEEEEICLKYQRMGGSVPRLLSADAASCLTVVERIIALGTHDGNVYLLDYLGNEVKRFAAHAATVNESSFDADVEFIGSCSDDGSVVINSLYTDEKEKFEYHRPMKAVALDPDYSRKASKRFAAGGLAGQLMFYTKGWFGSRDQVLHSGEGPVHAVKWRTSLIAWANDVGVKVYDTVSHQRITFIERPKDSPRAELLRPHLVWQDDALLVLGWANCVKIACVRTRDGKNGAASGDILGIGLKGSAGSGSKYVEIKAVIQTEYYISGLAPFGNALVVLAYIPEVAAPAAQVETADAIFTSAALPTTKQGHAQRPEVRIVTWTNDELAIDALSIHGHEHNKAKDYVLAHAPLSGSSNAGGQWAAGDDPLYYIVAPKDIVIASPRDADKYVSWLRRNCWQEGPVAAVEDGKARTELMVEFRALRNKMEMEKLTGQLKLTSTITITNPLPIQLFIRKDAR</sequence>
<dbReference type="PANTHER" id="PTHR12616:SF1">
    <property type="entry name" value="VACUOLAR PROTEIN SORTING-ASSOCIATED PROTEIN 41 HOMOLOG"/>
    <property type="match status" value="1"/>
</dbReference>
<evidence type="ECO:0000259" key="2">
    <source>
        <dbReference type="Pfam" id="PF23411"/>
    </source>
</evidence>
<feature type="domain" description="Vps41 beta-propeller" evidence="2">
    <location>
        <begin position="32"/>
        <end position="403"/>
    </location>
</feature>
<dbReference type="Pfam" id="PF23411">
    <property type="entry name" value="Beta-prop_Vps41"/>
    <property type="match status" value="1"/>
</dbReference>
<dbReference type="AlphaFoldDB" id="A0A176WCV4"/>
<dbReference type="SUPFAM" id="SSF50978">
    <property type="entry name" value="WD40 repeat-like"/>
    <property type="match status" value="1"/>
</dbReference>
<evidence type="ECO:0000313" key="4">
    <source>
        <dbReference type="Proteomes" id="UP000077202"/>
    </source>
</evidence>
<evidence type="ECO:0000313" key="3">
    <source>
        <dbReference type="EMBL" id="OAE30085.1"/>
    </source>
</evidence>
<evidence type="ECO:0000256" key="1">
    <source>
        <dbReference type="SAM" id="MobiDB-lite"/>
    </source>
</evidence>
<dbReference type="GO" id="GO:0006623">
    <property type="term" value="P:protein targeting to vacuole"/>
    <property type="evidence" value="ECO:0007669"/>
    <property type="project" value="InterPro"/>
</dbReference>
<accession>A0A176WCV4</accession>
<name>A0A176WCV4_MARPO</name>
<organism evidence="3 4">
    <name type="scientific">Marchantia polymorpha subsp. ruderalis</name>
    <dbReference type="NCBI Taxonomy" id="1480154"/>
    <lineage>
        <taxon>Eukaryota</taxon>
        <taxon>Viridiplantae</taxon>
        <taxon>Streptophyta</taxon>
        <taxon>Embryophyta</taxon>
        <taxon>Marchantiophyta</taxon>
        <taxon>Marchantiopsida</taxon>
        <taxon>Marchantiidae</taxon>
        <taxon>Marchantiales</taxon>
        <taxon>Marchantiaceae</taxon>
        <taxon>Marchantia</taxon>
    </lineage>
</organism>
<dbReference type="PANTHER" id="PTHR12616">
    <property type="entry name" value="VACUOLAR PROTEIN SORTING VPS41"/>
    <property type="match status" value="1"/>
</dbReference>
<dbReference type="GO" id="GO:0034058">
    <property type="term" value="P:endosomal vesicle fusion"/>
    <property type="evidence" value="ECO:0007669"/>
    <property type="project" value="TreeGrafter"/>
</dbReference>
<dbReference type="GO" id="GO:0005770">
    <property type="term" value="C:late endosome"/>
    <property type="evidence" value="ECO:0007669"/>
    <property type="project" value="TreeGrafter"/>
</dbReference>
<dbReference type="InterPro" id="IPR015943">
    <property type="entry name" value="WD40/YVTN_repeat-like_dom_sf"/>
</dbReference>
<dbReference type="Proteomes" id="UP000077202">
    <property type="component" value="Unassembled WGS sequence"/>
</dbReference>
<dbReference type="GO" id="GO:0009267">
    <property type="term" value="P:cellular response to starvation"/>
    <property type="evidence" value="ECO:0007669"/>
    <property type="project" value="TreeGrafter"/>
</dbReference>
<dbReference type="GO" id="GO:0030897">
    <property type="term" value="C:HOPS complex"/>
    <property type="evidence" value="ECO:0007669"/>
    <property type="project" value="TreeGrafter"/>
</dbReference>
<dbReference type="InterPro" id="IPR036322">
    <property type="entry name" value="WD40_repeat_dom_sf"/>
</dbReference>
<gene>
    <name evidence="3" type="ORF">AXG93_1112s1000</name>
</gene>